<accession>A0A0P8A2I5</accession>
<dbReference type="Proteomes" id="UP000050360">
    <property type="component" value="Unassembled WGS sequence"/>
</dbReference>
<evidence type="ECO:0000313" key="2">
    <source>
        <dbReference type="Proteomes" id="UP000050360"/>
    </source>
</evidence>
<dbReference type="AlphaFoldDB" id="A0A0P8A2I5"/>
<reference evidence="1 2" key="1">
    <citation type="submission" date="2015-09" db="EMBL/GenBank/DDBJ databases">
        <title>A metagenomics-based metabolic model of nitrate-dependent anaerobic oxidation of methane by Methanoperedens-like archaea.</title>
        <authorList>
            <person name="Arshad A."/>
            <person name="Speth D.R."/>
            <person name="De Graaf R.M."/>
            <person name="Op Den Camp H.J."/>
            <person name="Jetten M.S."/>
            <person name="Welte C.U."/>
        </authorList>
    </citation>
    <scope>NUCLEOTIDE SEQUENCE [LARGE SCALE GENOMIC DNA]</scope>
</reference>
<comment type="caution">
    <text evidence="1">The sequence shown here is derived from an EMBL/GenBank/DDBJ whole genome shotgun (WGS) entry which is preliminary data.</text>
</comment>
<sequence length="148" mass="16941">MKKLIPVIFLILLLFLFLPLSGGSPGSRTFEISSVTIKFDKTDAEFIVNYDLGAIPKMYILLMGGKSIEPKIQELFSNFSYEIIKIDQDKTILHVKNISRYDKNVNYYIHESVSFGSTLNTIFIYLPGDKHAVEYSGRNATPTKFYRQ</sequence>
<proteinExistence type="predicted"/>
<evidence type="ECO:0000313" key="1">
    <source>
        <dbReference type="EMBL" id="KPQ42281.1"/>
    </source>
</evidence>
<dbReference type="EMBL" id="LKCM01000245">
    <property type="protein sequence ID" value="KPQ42281.1"/>
    <property type="molecule type" value="Genomic_DNA"/>
</dbReference>
<gene>
    <name evidence="1" type="ORF">MPEBLZ_03165</name>
</gene>
<name>A0A0P8A2I5_9EURY</name>
<protein>
    <submittedName>
        <fullName evidence="1">Uncharacterized protein</fullName>
    </submittedName>
</protein>
<organism evidence="1 2">
    <name type="scientific">Candidatus Methanoperedens nitratireducens</name>
    <dbReference type="NCBI Taxonomy" id="1392998"/>
    <lineage>
        <taxon>Archaea</taxon>
        <taxon>Methanobacteriati</taxon>
        <taxon>Methanobacteriota</taxon>
        <taxon>Stenosarchaea group</taxon>
        <taxon>Methanomicrobia</taxon>
        <taxon>Methanosarcinales</taxon>
        <taxon>ANME-2 cluster</taxon>
        <taxon>Candidatus Methanoperedentaceae</taxon>
        <taxon>Candidatus Methanoperedens</taxon>
    </lineage>
</organism>